<feature type="transmembrane region" description="Helical" evidence="7">
    <location>
        <begin position="436"/>
        <end position="456"/>
    </location>
</feature>
<name>A0A835B2H5_9POAL</name>
<dbReference type="InterPro" id="IPR036770">
    <property type="entry name" value="Ankyrin_rpt-contain_sf"/>
</dbReference>
<dbReference type="SUPFAM" id="SSF48403">
    <property type="entry name" value="Ankyrin repeat"/>
    <property type="match status" value="1"/>
</dbReference>
<proteinExistence type="predicted"/>
<evidence type="ECO:0000256" key="1">
    <source>
        <dbReference type="ARBA" id="ARBA00004141"/>
    </source>
</evidence>
<reference evidence="9" key="1">
    <citation type="submission" date="2020-07" db="EMBL/GenBank/DDBJ databases">
        <title>Genome sequence and genetic diversity analysis of an under-domesticated orphan crop, white fonio (Digitaria exilis).</title>
        <authorList>
            <person name="Bennetzen J.L."/>
            <person name="Chen S."/>
            <person name="Ma X."/>
            <person name="Wang X."/>
            <person name="Yssel A.E.J."/>
            <person name="Chaluvadi S.R."/>
            <person name="Johnson M."/>
            <person name="Gangashetty P."/>
            <person name="Hamidou F."/>
            <person name="Sanogo M.D."/>
            <person name="Zwaenepoel A."/>
            <person name="Wallace J."/>
            <person name="Van De Peer Y."/>
            <person name="Van Deynze A."/>
        </authorList>
    </citation>
    <scope>NUCLEOTIDE SEQUENCE</scope>
    <source>
        <tissue evidence="9">Leaves</tissue>
    </source>
</reference>
<evidence type="ECO:0000313" key="10">
    <source>
        <dbReference type="Proteomes" id="UP000636709"/>
    </source>
</evidence>
<keyword evidence="5" id="KW-0040">ANK repeat</keyword>
<accession>A0A835B2H5</accession>
<keyword evidence="6 7" id="KW-0472">Membrane</keyword>
<dbReference type="Gene3D" id="1.25.40.20">
    <property type="entry name" value="Ankyrin repeat-containing domain"/>
    <property type="match status" value="1"/>
</dbReference>
<dbReference type="Pfam" id="PF12796">
    <property type="entry name" value="Ank_2"/>
    <property type="match status" value="1"/>
</dbReference>
<dbReference type="InterPro" id="IPR026961">
    <property type="entry name" value="PGG_dom"/>
</dbReference>
<feature type="transmembrane region" description="Helical" evidence="7">
    <location>
        <begin position="360"/>
        <end position="384"/>
    </location>
</feature>
<dbReference type="Proteomes" id="UP000636709">
    <property type="component" value="Unassembled WGS sequence"/>
</dbReference>
<organism evidence="9 10">
    <name type="scientific">Digitaria exilis</name>
    <dbReference type="NCBI Taxonomy" id="1010633"/>
    <lineage>
        <taxon>Eukaryota</taxon>
        <taxon>Viridiplantae</taxon>
        <taxon>Streptophyta</taxon>
        <taxon>Embryophyta</taxon>
        <taxon>Tracheophyta</taxon>
        <taxon>Spermatophyta</taxon>
        <taxon>Magnoliopsida</taxon>
        <taxon>Liliopsida</taxon>
        <taxon>Poales</taxon>
        <taxon>Poaceae</taxon>
        <taxon>PACMAD clade</taxon>
        <taxon>Panicoideae</taxon>
        <taxon>Panicodae</taxon>
        <taxon>Paniceae</taxon>
        <taxon>Anthephorinae</taxon>
        <taxon>Digitaria</taxon>
    </lineage>
</organism>
<feature type="domain" description="PGG" evidence="8">
    <location>
        <begin position="249"/>
        <end position="352"/>
    </location>
</feature>
<feature type="transmembrane region" description="Helical" evidence="7">
    <location>
        <begin position="289"/>
        <end position="312"/>
    </location>
</feature>
<dbReference type="InterPro" id="IPR002110">
    <property type="entry name" value="Ankyrin_rpt"/>
</dbReference>
<protein>
    <recommendedName>
        <fullName evidence="8">PGG domain-containing protein</fullName>
    </recommendedName>
</protein>
<dbReference type="Pfam" id="PF13962">
    <property type="entry name" value="PGG"/>
    <property type="match status" value="1"/>
</dbReference>
<dbReference type="PANTHER" id="PTHR24186:SF50">
    <property type="entry name" value="ANKYRIN REPEAT-CONTAINING PROTEIN ITN1-LIKE ISOFORM X1"/>
    <property type="match status" value="1"/>
</dbReference>
<comment type="subcellular location">
    <subcellularLocation>
        <location evidence="1">Membrane</location>
        <topology evidence="1">Multi-pass membrane protein</topology>
    </subcellularLocation>
</comment>
<keyword evidence="2 7" id="KW-0812">Transmembrane</keyword>
<dbReference type="GO" id="GO:0005886">
    <property type="term" value="C:plasma membrane"/>
    <property type="evidence" value="ECO:0007669"/>
    <property type="project" value="TreeGrafter"/>
</dbReference>
<keyword evidence="3" id="KW-0677">Repeat</keyword>
<evidence type="ECO:0000256" key="3">
    <source>
        <dbReference type="ARBA" id="ARBA00022737"/>
    </source>
</evidence>
<sequence length="465" mass="50912">MARHLIDKTNGNLSCSGPDGRNLTMQRDKDGSTPLHLAASLDWWPQSWILSERFQDIWPWSKPTATMLLDANICSAYQPDNKGLYPIHIAALADNLDVTKVLLQKCPDCATLQDGEGRTFLHVAAGGGSRRNWIYKVAHHKLSTVLNVQDNNGDTALHCAIHVGNLAAFHCLVRNPQVDLNVPNKDDLTPLGLSWSKIPQSLYYKLHPRAMMSSTLVLVGAAAGGSRSDLFDEKYICEEIDEAKKSEDLAKLIATVTFAAAFTLPGGYYQSTSDGGVPGTPILAGSYAFSAFILADALSFILSCLATFYLVFAGMPAMELSVRYNYINVSSRFLLTSEGSLMASFALGLYLVLAPIAHDLAVMICITSSVALVFGCMETLRLLFGVNTVRARLGIRGLAAWCDLAPTADFSELLPFTSLIAIFGLPAIMGKENTRLLIAELILLFLFVVFLSPPYIRWKVKRWKI</sequence>
<dbReference type="Pfam" id="PF00023">
    <property type="entry name" value="Ank"/>
    <property type="match status" value="1"/>
</dbReference>
<evidence type="ECO:0000256" key="5">
    <source>
        <dbReference type="ARBA" id="ARBA00023043"/>
    </source>
</evidence>
<evidence type="ECO:0000256" key="4">
    <source>
        <dbReference type="ARBA" id="ARBA00022989"/>
    </source>
</evidence>
<evidence type="ECO:0000256" key="2">
    <source>
        <dbReference type="ARBA" id="ARBA00022692"/>
    </source>
</evidence>
<evidence type="ECO:0000313" key="9">
    <source>
        <dbReference type="EMBL" id="KAF8685334.1"/>
    </source>
</evidence>
<keyword evidence="4 7" id="KW-1133">Transmembrane helix</keyword>
<evidence type="ECO:0000259" key="8">
    <source>
        <dbReference type="Pfam" id="PF13962"/>
    </source>
</evidence>
<dbReference type="SMART" id="SM00248">
    <property type="entry name" value="ANK"/>
    <property type="match status" value="2"/>
</dbReference>
<dbReference type="OrthoDB" id="662453at2759"/>
<dbReference type="EMBL" id="JACEFO010002087">
    <property type="protein sequence ID" value="KAF8685334.1"/>
    <property type="molecule type" value="Genomic_DNA"/>
</dbReference>
<dbReference type="AlphaFoldDB" id="A0A835B2H5"/>
<gene>
    <name evidence="9" type="ORF">HU200_044040</name>
</gene>
<evidence type="ECO:0000256" key="6">
    <source>
        <dbReference type="ARBA" id="ARBA00023136"/>
    </source>
</evidence>
<keyword evidence="10" id="KW-1185">Reference proteome</keyword>
<comment type="caution">
    <text evidence="9">The sequence shown here is derived from an EMBL/GenBank/DDBJ whole genome shotgun (WGS) entry which is preliminary data.</text>
</comment>
<feature type="transmembrane region" description="Helical" evidence="7">
    <location>
        <begin position="333"/>
        <end position="354"/>
    </location>
</feature>
<feature type="transmembrane region" description="Helical" evidence="7">
    <location>
        <begin position="249"/>
        <end position="269"/>
    </location>
</feature>
<dbReference type="PANTHER" id="PTHR24186">
    <property type="entry name" value="PROTEIN PHOSPHATASE 1 REGULATORY SUBUNIT"/>
    <property type="match status" value="1"/>
</dbReference>
<evidence type="ECO:0000256" key="7">
    <source>
        <dbReference type="SAM" id="Phobius"/>
    </source>
</evidence>